<comment type="subcellular location">
    <subcellularLocation>
        <location evidence="1">Cell membrane</location>
        <topology evidence="1">Multi-pass membrane protein</topology>
    </subcellularLocation>
</comment>
<dbReference type="SUPFAM" id="SSF161098">
    <property type="entry name" value="MetI-like"/>
    <property type="match status" value="1"/>
</dbReference>
<dbReference type="Pfam" id="PF00528">
    <property type="entry name" value="BPD_transp_1"/>
    <property type="match status" value="1"/>
</dbReference>
<dbReference type="Gene3D" id="1.10.3720.10">
    <property type="entry name" value="MetI-like"/>
    <property type="match status" value="1"/>
</dbReference>
<reference evidence="10" key="1">
    <citation type="submission" date="2020-05" db="EMBL/GenBank/DDBJ databases">
        <authorList>
            <person name="Chiriac C."/>
            <person name="Salcher M."/>
            <person name="Ghai R."/>
            <person name="Kavagutti S V."/>
        </authorList>
    </citation>
    <scope>NUCLEOTIDE SEQUENCE</scope>
</reference>
<keyword evidence="6 8" id="KW-1133">Transmembrane helix</keyword>
<organism evidence="10">
    <name type="scientific">freshwater metagenome</name>
    <dbReference type="NCBI Taxonomy" id="449393"/>
    <lineage>
        <taxon>unclassified sequences</taxon>
        <taxon>metagenomes</taxon>
        <taxon>ecological metagenomes</taxon>
    </lineage>
</organism>
<evidence type="ECO:0000256" key="7">
    <source>
        <dbReference type="ARBA" id="ARBA00023136"/>
    </source>
</evidence>
<name>A0A6J7HUJ6_9ZZZZ</name>
<keyword evidence="5 8" id="KW-0812">Transmembrane</keyword>
<evidence type="ECO:0000256" key="3">
    <source>
        <dbReference type="ARBA" id="ARBA00022448"/>
    </source>
</evidence>
<comment type="similarity">
    <text evidence="2">Belongs to the binding-protein-dependent transport system permease family. CysTW subfamily.</text>
</comment>
<evidence type="ECO:0000256" key="1">
    <source>
        <dbReference type="ARBA" id="ARBA00004651"/>
    </source>
</evidence>
<dbReference type="PROSITE" id="PS50928">
    <property type="entry name" value="ABC_TM1"/>
    <property type="match status" value="1"/>
</dbReference>
<evidence type="ECO:0000313" key="10">
    <source>
        <dbReference type="EMBL" id="CAB4919669.1"/>
    </source>
</evidence>
<dbReference type="InterPro" id="IPR005672">
    <property type="entry name" value="Phosphate_PstA"/>
</dbReference>
<feature type="transmembrane region" description="Helical" evidence="8">
    <location>
        <begin position="86"/>
        <end position="112"/>
    </location>
</feature>
<feature type="transmembrane region" description="Helical" evidence="8">
    <location>
        <begin position="156"/>
        <end position="179"/>
    </location>
</feature>
<keyword evidence="7 8" id="KW-0472">Membrane</keyword>
<evidence type="ECO:0000259" key="9">
    <source>
        <dbReference type="PROSITE" id="PS50928"/>
    </source>
</evidence>
<feature type="transmembrane region" description="Helical" evidence="8">
    <location>
        <begin position="228"/>
        <end position="246"/>
    </location>
</feature>
<dbReference type="InterPro" id="IPR035906">
    <property type="entry name" value="MetI-like_sf"/>
</dbReference>
<evidence type="ECO:0000256" key="5">
    <source>
        <dbReference type="ARBA" id="ARBA00022692"/>
    </source>
</evidence>
<dbReference type="GO" id="GO:0005315">
    <property type="term" value="F:phosphate transmembrane transporter activity"/>
    <property type="evidence" value="ECO:0007669"/>
    <property type="project" value="InterPro"/>
</dbReference>
<accession>A0A6J7HUJ6</accession>
<keyword evidence="3" id="KW-0813">Transport</keyword>
<dbReference type="PANTHER" id="PTHR43470:SF5">
    <property type="entry name" value="PHOSPHATE TRANSPORT SYSTEM PERMEASE PROTEIN PSTA"/>
    <property type="match status" value="1"/>
</dbReference>
<gene>
    <name evidence="10" type="ORF">UFOPK3674_00467</name>
</gene>
<dbReference type="InterPro" id="IPR000515">
    <property type="entry name" value="MetI-like"/>
</dbReference>
<sequence>MPFDPLLPPVSIAQEDAVAGLGARGAGSLLRDRAFVLALMLLTSIGLIVLGVLLVTTGIDGIPQINLDFITNFPSAFPERAGIQSAIWGTLWLMGVVAVVIVPLGVATALYLEEYADRTKWWNRAIEVNIQNLAAVPSIVYGILGLAYIVRGPLSLGRTVLAGGLTLSLVVLPVVIITAREAIRAVPPSIKEGALALGATHWQAIWRQILPSSIPGIATGVILSLSRAIGETAPLILVGAATFVAFNPTGLDSPFTALPLQIFSWVSQPNSDFQAKAAAAIVVLLFILILLNAVAIWLRSRFQRRW</sequence>
<dbReference type="AlphaFoldDB" id="A0A6J7HUJ6"/>
<feature type="domain" description="ABC transmembrane type-1" evidence="9">
    <location>
        <begin position="87"/>
        <end position="294"/>
    </location>
</feature>
<keyword evidence="4" id="KW-1003">Cell membrane</keyword>
<feature type="transmembrane region" description="Helical" evidence="8">
    <location>
        <begin position="277"/>
        <end position="298"/>
    </location>
</feature>
<dbReference type="GO" id="GO:0005886">
    <property type="term" value="C:plasma membrane"/>
    <property type="evidence" value="ECO:0007669"/>
    <property type="project" value="UniProtKB-SubCell"/>
</dbReference>
<dbReference type="GO" id="GO:0035435">
    <property type="term" value="P:phosphate ion transmembrane transport"/>
    <property type="evidence" value="ECO:0007669"/>
    <property type="project" value="InterPro"/>
</dbReference>
<protein>
    <submittedName>
        <fullName evidence="10">Unannotated protein</fullName>
    </submittedName>
</protein>
<evidence type="ECO:0000256" key="2">
    <source>
        <dbReference type="ARBA" id="ARBA00007069"/>
    </source>
</evidence>
<feature type="transmembrane region" description="Helical" evidence="8">
    <location>
        <begin position="34"/>
        <end position="59"/>
    </location>
</feature>
<dbReference type="NCBIfam" id="TIGR00974">
    <property type="entry name" value="3a0107s02c"/>
    <property type="match status" value="1"/>
</dbReference>
<evidence type="ECO:0000256" key="8">
    <source>
        <dbReference type="SAM" id="Phobius"/>
    </source>
</evidence>
<dbReference type="EMBL" id="CAFBMX010000002">
    <property type="protein sequence ID" value="CAB4919669.1"/>
    <property type="molecule type" value="Genomic_DNA"/>
</dbReference>
<feature type="transmembrane region" description="Helical" evidence="8">
    <location>
        <begin position="133"/>
        <end position="150"/>
    </location>
</feature>
<dbReference type="PANTHER" id="PTHR43470">
    <property type="entry name" value="PHOSPHATE TRANSPORT SYSTEM PERMEASE PROTEIN PSTA-RELATED"/>
    <property type="match status" value="1"/>
</dbReference>
<evidence type="ECO:0000256" key="6">
    <source>
        <dbReference type="ARBA" id="ARBA00022989"/>
    </source>
</evidence>
<proteinExistence type="inferred from homology"/>
<evidence type="ECO:0000256" key="4">
    <source>
        <dbReference type="ARBA" id="ARBA00022475"/>
    </source>
</evidence>
<dbReference type="CDD" id="cd06261">
    <property type="entry name" value="TM_PBP2"/>
    <property type="match status" value="1"/>
</dbReference>